<keyword evidence="2" id="KW-1185">Reference proteome</keyword>
<dbReference type="RefSeq" id="XP_053065121.1">
    <property type="nucleotide sequence ID" value="XM_053209146.1"/>
</dbReference>
<sequence length="251" mass="26554">MHLCAESRAGKQDTRPGFGLRQKIPAPVQLGPNLPTQDRESGPRHTKFQNTCATLHGPRCCLAAAEATAVGTLPHTSPLTPGPPVTCSCASSPPDLPPSHARSVASRTAGHGGTPLLCALTSGMEMSQPPRNRGRALPTGRGGGTGDGSHASSWEPNSRASPAQHGDHSSPYTVHCNAGQTLHLKNVLTTKKKSYWKSLIIPGVLQSAYGTGWRERSLQCVSEGSLCLEWQTLWKVDRCSELTGVIAEDAD</sequence>
<dbReference type="GeneID" id="128312979"/>
<evidence type="ECO:0000256" key="1">
    <source>
        <dbReference type="SAM" id="MobiDB-lite"/>
    </source>
</evidence>
<reference evidence="3" key="1">
    <citation type="submission" date="2025-08" db="UniProtKB">
        <authorList>
            <consortium name="RefSeq"/>
        </authorList>
    </citation>
    <scope>IDENTIFICATION</scope>
    <source>
        <tissue evidence="3">Blood</tissue>
    </source>
</reference>
<organism evidence="2 3">
    <name type="scientific">Acinonyx jubatus</name>
    <name type="common">Cheetah</name>
    <dbReference type="NCBI Taxonomy" id="32536"/>
    <lineage>
        <taxon>Eukaryota</taxon>
        <taxon>Metazoa</taxon>
        <taxon>Chordata</taxon>
        <taxon>Craniata</taxon>
        <taxon>Vertebrata</taxon>
        <taxon>Euteleostomi</taxon>
        <taxon>Mammalia</taxon>
        <taxon>Eutheria</taxon>
        <taxon>Laurasiatheria</taxon>
        <taxon>Carnivora</taxon>
        <taxon>Feliformia</taxon>
        <taxon>Felidae</taxon>
        <taxon>Felinae</taxon>
        <taxon>Acinonyx</taxon>
    </lineage>
</organism>
<dbReference type="Proteomes" id="UP001652583">
    <property type="component" value="Chromosome E4"/>
</dbReference>
<protein>
    <submittedName>
        <fullName evidence="3">Uncharacterized protein LOC128312979</fullName>
    </submittedName>
</protein>
<feature type="region of interest" description="Disordered" evidence="1">
    <location>
        <begin position="98"/>
        <end position="174"/>
    </location>
</feature>
<feature type="compositionally biased region" description="Polar residues" evidence="1">
    <location>
        <begin position="150"/>
        <end position="161"/>
    </location>
</feature>
<gene>
    <name evidence="3" type="primary">LOC128312979</name>
</gene>
<evidence type="ECO:0000313" key="2">
    <source>
        <dbReference type="Proteomes" id="UP001652583"/>
    </source>
</evidence>
<name>A0ABM3P0B8_ACIJB</name>
<evidence type="ECO:0000313" key="3">
    <source>
        <dbReference type="RefSeq" id="XP_053065121.1"/>
    </source>
</evidence>
<feature type="region of interest" description="Disordered" evidence="1">
    <location>
        <begin position="1"/>
        <end position="46"/>
    </location>
</feature>
<accession>A0ABM3P0B8</accession>
<proteinExistence type="predicted"/>